<dbReference type="EMBL" id="LOIC01000005">
    <property type="protein sequence ID" value="OCA56798.1"/>
    <property type="molecule type" value="Genomic_DNA"/>
</dbReference>
<sequence length="144" mass="16401">MGIFDTPVASMGARADSPLFIKKGESSSGLNINIPDTNIIPIMTKALEDKKEKKLIVIHLMGSHSPACIRTNYEYKVFFKSEQVSCYIQGIENTDNLLSIIADEAQKNEKNWSLMYFADHGVSFFEKDTKKMRLAHNDKYKQNY</sequence>
<keyword evidence="4" id="KW-1185">Reference proteome</keyword>
<accession>A0A1B8YNP0</accession>
<dbReference type="Pfam" id="PF00884">
    <property type="entry name" value="Sulfatase"/>
    <property type="match status" value="1"/>
</dbReference>
<name>A0A1B8YNP0_9GAMM</name>
<comment type="similarity">
    <text evidence="1">Belongs to the phosphoethanolamine transferase family.</text>
</comment>
<dbReference type="AlphaFoldDB" id="A0A1B8YNP0"/>
<dbReference type="GO" id="GO:0009244">
    <property type="term" value="P:lipopolysaccharide core region biosynthetic process"/>
    <property type="evidence" value="ECO:0007669"/>
    <property type="project" value="TreeGrafter"/>
</dbReference>
<proteinExistence type="inferred from homology"/>
<keyword evidence="3" id="KW-0808">Transferase</keyword>
<dbReference type="InterPro" id="IPR000917">
    <property type="entry name" value="Sulfatase_N"/>
</dbReference>
<dbReference type="InterPro" id="IPR017850">
    <property type="entry name" value="Alkaline_phosphatase_core_sf"/>
</dbReference>
<dbReference type="PANTHER" id="PTHR30443:SF4">
    <property type="entry name" value="PHOSPHOETHANOLAMINE TRANSFERASE OPGE-RELATED"/>
    <property type="match status" value="1"/>
</dbReference>
<evidence type="ECO:0000313" key="3">
    <source>
        <dbReference type="EMBL" id="OCA56798.1"/>
    </source>
</evidence>
<comment type="caution">
    <text evidence="3">The sequence shown here is derived from an EMBL/GenBank/DDBJ whole genome shotgun (WGS) entry which is preliminary data.</text>
</comment>
<dbReference type="InterPro" id="IPR040423">
    <property type="entry name" value="PEA_transferase"/>
</dbReference>
<gene>
    <name evidence="3" type="primary">ybiP_1</name>
    <name evidence="3" type="ORF">Phpb_00183</name>
</gene>
<dbReference type="GO" id="GO:0016776">
    <property type="term" value="F:phosphotransferase activity, phosphate group as acceptor"/>
    <property type="evidence" value="ECO:0007669"/>
    <property type="project" value="TreeGrafter"/>
</dbReference>
<reference evidence="4" key="1">
    <citation type="submission" date="2015-11" db="EMBL/GenBank/DDBJ databases">
        <authorList>
            <person name="Tobias N.J."/>
            <person name="Mishra B."/>
            <person name="Gupta D.K."/>
            <person name="Thines M."/>
            <person name="Stinear T.P."/>
            <person name="Bode H.B."/>
        </authorList>
    </citation>
    <scope>NUCLEOTIDE SEQUENCE [LARGE SCALE GENOMIC DNA]</scope>
    <source>
        <strain evidence="4">PB45.5</strain>
    </source>
</reference>
<dbReference type="PATRIC" id="fig|29488.15.peg.209"/>
<dbReference type="Gene3D" id="3.40.720.10">
    <property type="entry name" value="Alkaline Phosphatase, subunit A"/>
    <property type="match status" value="1"/>
</dbReference>
<dbReference type="GO" id="GO:0005886">
    <property type="term" value="C:plasma membrane"/>
    <property type="evidence" value="ECO:0007669"/>
    <property type="project" value="UniProtKB-SubCell"/>
</dbReference>
<dbReference type="SUPFAM" id="SSF53649">
    <property type="entry name" value="Alkaline phosphatase-like"/>
    <property type="match status" value="1"/>
</dbReference>
<evidence type="ECO:0000256" key="1">
    <source>
        <dbReference type="ARBA" id="ARBA00038481"/>
    </source>
</evidence>
<dbReference type="EC" id="2.7.-.-" evidence="3"/>
<dbReference type="Proteomes" id="UP000092665">
    <property type="component" value="Unassembled WGS sequence"/>
</dbReference>
<feature type="domain" description="Sulfatase N-terminal" evidence="2">
    <location>
        <begin position="34"/>
        <end position="144"/>
    </location>
</feature>
<organism evidence="3 4">
    <name type="scientific">Photorhabdus namnaonensis</name>
    <dbReference type="NCBI Taxonomy" id="1851568"/>
    <lineage>
        <taxon>Bacteria</taxon>
        <taxon>Pseudomonadati</taxon>
        <taxon>Pseudomonadota</taxon>
        <taxon>Gammaproteobacteria</taxon>
        <taxon>Enterobacterales</taxon>
        <taxon>Morganellaceae</taxon>
        <taxon>Photorhabdus</taxon>
    </lineage>
</organism>
<protein>
    <submittedName>
        <fullName evidence="3">Putative phosphoethanolamine transferase YbiP</fullName>
        <ecNumber evidence="3">2.7.-.-</ecNumber>
    </submittedName>
</protein>
<dbReference type="PANTHER" id="PTHR30443">
    <property type="entry name" value="INNER MEMBRANE PROTEIN"/>
    <property type="match status" value="1"/>
</dbReference>
<evidence type="ECO:0000313" key="4">
    <source>
        <dbReference type="Proteomes" id="UP000092665"/>
    </source>
</evidence>
<evidence type="ECO:0000259" key="2">
    <source>
        <dbReference type="Pfam" id="PF00884"/>
    </source>
</evidence>